<dbReference type="Proteomes" id="UP001056756">
    <property type="component" value="Chromosome"/>
</dbReference>
<keyword evidence="1" id="KW-1133">Transmembrane helix</keyword>
<dbReference type="KEGG" id="plig:NAG76_14070"/>
<dbReference type="Gene3D" id="3.20.20.370">
    <property type="entry name" value="Glycoside hydrolase/deacetylase"/>
    <property type="match status" value="1"/>
</dbReference>
<dbReference type="Pfam" id="PF22790">
    <property type="entry name" value="YkoP"/>
    <property type="match status" value="1"/>
</dbReference>
<keyword evidence="1" id="KW-0472">Membrane</keyword>
<dbReference type="Pfam" id="PF01522">
    <property type="entry name" value="Polysacc_deac_1"/>
    <property type="match status" value="1"/>
</dbReference>
<dbReference type="GO" id="GO:0016810">
    <property type="term" value="F:hydrolase activity, acting on carbon-nitrogen (but not peptide) bonds"/>
    <property type="evidence" value="ECO:0007669"/>
    <property type="project" value="InterPro"/>
</dbReference>
<protein>
    <submittedName>
        <fullName evidence="3">Polysaccharide deacetylase family protein</fullName>
    </submittedName>
</protein>
<organism evidence="3 4">
    <name type="scientific">Candidatus Pristimantibacillus lignocellulolyticus</name>
    <dbReference type="NCBI Taxonomy" id="2994561"/>
    <lineage>
        <taxon>Bacteria</taxon>
        <taxon>Bacillati</taxon>
        <taxon>Bacillota</taxon>
        <taxon>Bacilli</taxon>
        <taxon>Bacillales</taxon>
        <taxon>Paenibacillaceae</taxon>
        <taxon>Candidatus Pristimantibacillus</taxon>
    </lineage>
</organism>
<dbReference type="PANTHER" id="PTHR10587">
    <property type="entry name" value="GLYCOSYL TRANSFERASE-RELATED"/>
    <property type="match status" value="1"/>
</dbReference>
<gene>
    <name evidence="3" type="ORF">NAG76_14070</name>
</gene>
<dbReference type="InterPro" id="IPR002509">
    <property type="entry name" value="NODB_dom"/>
</dbReference>
<evidence type="ECO:0000256" key="1">
    <source>
        <dbReference type="SAM" id="Phobius"/>
    </source>
</evidence>
<dbReference type="SUPFAM" id="SSF88713">
    <property type="entry name" value="Glycoside hydrolase/deacetylase"/>
    <property type="match status" value="1"/>
</dbReference>
<evidence type="ECO:0000313" key="3">
    <source>
        <dbReference type="EMBL" id="URN92967.1"/>
    </source>
</evidence>
<dbReference type="InterPro" id="IPR050248">
    <property type="entry name" value="Polysacc_deacetylase_ArnD"/>
</dbReference>
<feature type="domain" description="NodB homology" evidence="2">
    <location>
        <begin position="38"/>
        <end position="224"/>
    </location>
</feature>
<name>A0A9J6ZAC5_9BACL</name>
<sequence length="455" mass="52606">METILTLGFYFMTFYAFIPGILSRVFGYQVFKKGKANHEIALTFDDGPDPIYTEQLLDLLLRYDAKATFFVVGVHAKQNPDLLRRMRDEGHTIGVHNYEHKTNWFMGPKTVRKHIAMTNDIIEEVTGQRSIYYRPPWGIVNLFDYGNVSRLNIILWSSLFGDWNKKINAKILELRLMKKLNPGEVLLLHDCGRTFGADVDAPSKMLIALEVFLEEAKLREIKMINIENMIKVTEHNNKKNLSLGKRVMVSLWLTWEKIFHQVMRMKDIHSSNESMFHYRLIKYKGKPLPMNNGDTLSPGDRIVELHFDNKKLSEIAFASKNPLVVAVKTIREIERSLPALAMQITDEAKHIPIKAIQGITMINRGAEKLGFSIHDMPKGLFLSSTRIYLKWLMKVLTPTQSVTANRQVREHVQEEPRILLMTLERLQQYIPLDHGYTLVKQQEIITTKQDVVTSN</sequence>
<proteinExistence type="predicted"/>
<dbReference type="EMBL" id="CP097899">
    <property type="protein sequence ID" value="URN92967.1"/>
    <property type="molecule type" value="Genomic_DNA"/>
</dbReference>
<dbReference type="InterPro" id="IPR011330">
    <property type="entry name" value="Glyco_hydro/deAcase_b/a-brl"/>
</dbReference>
<accession>A0A9J6ZAC5</accession>
<dbReference type="InterPro" id="IPR054467">
    <property type="entry name" value="YkoP-like_dom"/>
</dbReference>
<reference evidence="3" key="1">
    <citation type="submission" date="2022-05" db="EMBL/GenBank/DDBJ databases">
        <title>Novel bacterial taxa in a minimal lignocellulolytic consortium and its capacity to transform plastics disclosed by genome-resolved metagenomics.</title>
        <authorList>
            <person name="Rodriguez C.A.D."/>
            <person name="Diaz-Garcia L."/>
            <person name="Herrera K."/>
            <person name="Tarazona N.A."/>
            <person name="Sproer C."/>
            <person name="Overmann J."/>
            <person name="Jimenez D.J."/>
        </authorList>
    </citation>
    <scope>NUCLEOTIDE SEQUENCE</scope>
    <source>
        <strain evidence="3">MAG5</strain>
    </source>
</reference>
<feature type="transmembrane region" description="Helical" evidence="1">
    <location>
        <begin position="6"/>
        <end position="26"/>
    </location>
</feature>
<dbReference type="CDD" id="cd10959">
    <property type="entry name" value="CE4_NodB_like_3"/>
    <property type="match status" value="1"/>
</dbReference>
<evidence type="ECO:0000313" key="4">
    <source>
        <dbReference type="Proteomes" id="UP001056756"/>
    </source>
</evidence>
<dbReference type="GO" id="GO:0005975">
    <property type="term" value="P:carbohydrate metabolic process"/>
    <property type="evidence" value="ECO:0007669"/>
    <property type="project" value="InterPro"/>
</dbReference>
<keyword evidence="1" id="KW-0812">Transmembrane</keyword>
<dbReference type="AlphaFoldDB" id="A0A9J6ZAC5"/>
<evidence type="ECO:0000259" key="2">
    <source>
        <dbReference type="PROSITE" id="PS51677"/>
    </source>
</evidence>
<dbReference type="PROSITE" id="PS51677">
    <property type="entry name" value="NODB"/>
    <property type="match status" value="1"/>
</dbReference>